<keyword evidence="3" id="KW-1185">Reference proteome</keyword>
<evidence type="ECO:0000313" key="3">
    <source>
        <dbReference type="Proteomes" id="UP000714618"/>
    </source>
</evidence>
<evidence type="ECO:0000259" key="1">
    <source>
        <dbReference type="PROSITE" id="PS51471"/>
    </source>
</evidence>
<dbReference type="InterPro" id="IPR005123">
    <property type="entry name" value="Oxoglu/Fe-dep_dioxygenase_dom"/>
</dbReference>
<dbReference type="InterPro" id="IPR037151">
    <property type="entry name" value="AlkB-like_sf"/>
</dbReference>
<dbReference type="OrthoDB" id="545910at2759"/>
<dbReference type="InterPro" id="IPR027450">
    <property type="entry name" value="AlkB-like"/>
</dbReference>
<accession>A0A9N8JJ43</accession>
<dbReference type="AlphaFoldDB" id="A0A9N8JJ43"/>
<evidence type="ECO:0000313" key="2">
    <source>
        <dbReference type="EMBL" id="CAD0086318.1"/>
    </source>
</evidence>
<protein>
    <recommendedName>
        <fullName evidence="1">Fe2OG dioxygenase domain-containing protein</fullName>
    </recommendedName>
</protein>
<dbReference type="PANTHER" id="PTHR31212:SF4">
    <property type="entry name" value="ALPHA-KETOGLUTARATE-DEPENDENT DIOXYGENASE ALKB HOMOLOG 3"/>
    <property type="match status" value="1"/>
</dbReference>
<feature type="domain" description="Fe2OG dioxygenase" evidence="1">
    <location>
        <begin position="107"/>
        <end position="205"/>
    </location>
</feature>
<dbReference type="EMBL" id="CAIJEO010000002">
    <property type="protein sequence ID" value="CAD0086318.1"/>
    <property type="molecule type" value="Genomic_DNA"/>
</dbReference>
<dbReference type="Proteomes" id="UP000714618">
    <property type="component" value="Unassembled WGS sequence"/>
</dbReference>
<proteinExistence type="predicted"/>
<name>A0A9N8JJ43_9PEZI</name>
<dbReference type="GO" id="GO:0006307">
    <property type="term" value="P:DNA alkylation repair"/>
    <property type="evidence" value="ECO:0007669"/>
    <property type="project" value="InterPro"/>
</dbReference>
<dbReference type="Gene3D" id="2.60.120.590">
    <property type="entry name" value="Alpha-ketoglutarate-dependent dioxygenase AlkB-like"/>
    <property type="match status" value="1"/>
</dbReference>
<dbReference type="Pfam" id="PF13532">
    <property type="entry name" value="2OG-FeII_Oxy_2"/>
    <property type="match status" value="1"/>
</dbReference>
<gene>
    <name evidence="2" type="ORF">AWRI4233_LOCUS825</name>
</gene>
<sequence>MAQRINLSDDGASFIALDSIPEDLKKYGTDAFDTLFNLHPEQRGKIQMPVGELVSPRWHKSYLNTPTYDPALHFSYMFSGQDNSGIHDPLPDAFLPFLEYVNRDNAGYNQVVINWYKDGKDYTAQHSDCEEGMEEDADIVIISLGDERVFKIRPKQSLHAEDLKVPCPHGSVLTMGGHTQKSFRHGVPKSVSKEPRISITFRKFKKQQ</sequence>
<dbReference type="InterPro" id="IPR032854">
    <property type="entry name" value="ALKBH3"/>
</dbReference>
<dbReference type="PROSITE" id="PS51471">
    <property type="entry name" value="FE2OG_OXY"/>
    <property type="match status" value="1"/>
</dbReference>
<dbReference type="PANTHER" id="PTHR31212">
    <property type="entry name" value="ALPHA-KETOGLUTARATE-DEPENDENT DIOXYGENASE ALKB HOMOLOG 3"/>
    <property type="match status" value="1"/>
</dbReference>
<dbReference type="GO" id="GO:0051213">
    <property type="term" value="F:dioxygenase activity"/>
    <property type="evidence" value="ECO:0007669"/>
    <property type="project" value="InterPro"/>
</dbReference>
<comment type="caution">
    <text evidence="2">The sequence shown here is derived from an EMBL/GenBank/DDBJ whole genome shotgun (WGS) entry which is preliminary data.</text>
</comment>
<reference evidence="2" key="1">
    <citation type="submission" date="2020-06" db="EMBL/GenBank/DDBJ databases">
        <authorList>
            <person name="Onetto C."/>
        </authorList>
    </citation>
    <scope>NUCLEOTIDE SEQUENCE</scope>
</reference>
<organism evidence="2 3">
    <name type="scientific">Aureobasidium mustum</name>
    <dbReference type="NCBI Taxonomy" id="2773714"/>
    <lineage>
        <taxon>Eukaryota</taxon>
        <taxon>Fungi</taxon>
        <taxon>Dikarya</taxon>
        <taxon>Ascomycota</taxon>
        <taxon>Pezizomycotina</taxon>
        <taxon>Dothideomycetes</taxon>
        <taxon>Dothideomycetidae</taxon>
        <taxon>Dothideales</taxon>
        <taxon>Saccotheciaceae</taxon>
        <taxon>Aureobasidium</taxon>
    </lineage>
</organism>
<dbReference type="SUPFAM" id="SSF51197">
    <property type="entry name" value="Clavaminate synthase-like"/>
    <property type="match status" value="1"/>
</dbReference>